<evidence type="ECO:0000256" key="1">
    <source>
        <dbReference type="SAM" id="MobiDB-lite"/>
    </source>
</evidence>
<evidence type="ECO:0000313" key="2">
    <source>
        <dbReference type="EMBL" id="EGD72403.1"/>
    </source>
</evidence>
<dbReference type="RefSeq" id="XP_004998972.1">
    <property type="nucleotide sequence ID" value="XM_004998915.1"/>
</dbReference>
<dbReference type="GeneID" id="16067605"/>
<dbReference type="EMBL" id="GL832955">
    <property type="protein sequence ID" value="EGD72403.1"/>
    <property type="molecule type" value="Genomic_DNA"/>
</dbReference>
<feature type="region of interest" description="Disordered" evidence="1">
    <location>
        <begin position="132"/>
        <end position="151"/>
    </location>
</feature>
<reference evidence="2" key="1">
    <citation type="submission" date="2009-08" db="EMBL/GenBank/DDBJ databases">
        <title>Annotation of Salpingoeca rosetta.</title>
        <authorList>
            <consortium name="The Broad Institute Genome Sequencing Platform"/>
            <person name="Russ C."/>
            <person name="Cuomo C."/>
            <person name="Burger G."/>
            <person name="Gray M.W."/>
            <person name="Holland P.W.H."/>
            <person name="King N."/>
            <person name="Lang F.B.F."/>
            <person name="Roger A.J."/>
            <person name="Ruiz-Trillo I."/>
            <person name="Young S.K."/>
            <person name="Zeng Q."/>
            <person name="Gargeya S."/>
            <person name="Alvarado L."/>
            <person name="Berlin A."/>
            <person name="Chapman S.B."/>
            <person name="Chen Z."/>
            <person name="Freedman E."/>
            <person name="Gellesch M."/>
            <person name="Goldberg J."/>
            <person name="Griggs A."/>
            <person name="Gujja S."/>
            <person name="Heilman E."/>
            <person name="Heiman D."/>
            <person name="Howarth C."/>
            <person name="Mehta T."/>
            <person name="Neiman D."/>
            <person name="Pearson M."/>
            <person name="Roberts A."/>
            <person name="Saif S."/>
            <person name="Shea T."/>
            <person name="Shenoy N."/>
            <person name="Sisk P."/>
            <person name="Stolte C."/>
            <person name="Sykes S."/>
            <person name="White J."/>
            <person name="Yandava C."/>
            <person name="Haas B."/>
            <person name="Nusbaum C."/>
            <person name="Birren B."/>
        </authorList>
    </citation>
    <scope>NUCLEOTIDE SEQUENCE [LARGE SCALE GENOMIC DNA]</scope>
    <source>
        <strain evidence="2">ATCC 50818</strain>
    </source>
</reference>
<evidence type="ECO:0000313" key="3">
    <source>
        <dbReference type="Proteomes" id="UP000007799"/>
    </source>
</evidence>
<feature type="compositionally biased region" description="Low complexity" evidence="1">
    <location>
        <begin position="136"/>
        <end position="150"/>
    </location>
</feature>
<dbReference type="KEGG" id="sre:PTSG_00423"/>
<sequence length="219" mass="23967">MSRVTLGSQAVVGKLERRFASASEAYAARRTWKNPKAKKAFLYHMQQVSREAFQLLRSNVAVGGSPWDYTLKDDDTAPRDRDLSAQLKAIQLEVYELISRVTQHRAQTPQAIDAKLAECPPLEVPTAEAIAKADETASAPTAAGDTAAPSEATRELLDRLAKAMDEIAELSRTLPQRKAQLHTLARALEIQTNNLMLPDESEEEGSAQSQQQEAAPATT</sequence>
<protein>
    <submittedName>
        <fullName evidence="2">Uncharacterized protein</fullName>
    </submittedName>
</protein>
<dbReference type="Proteomes" id="UP000007799">
    <property type="component" value="Unassembled WGS sequence"/>
</dbReference>
<organism evidence="3">
    <name type="scientific">Salpingoeca rosetta (strain ATCC 50818 / BSB-021)</name>
    <dbReference type="NCBI Taxonomy" id="946362"/>
    <lineage>
        <taxon>Eukaryota</taxon>
        <taxon>Choanoflagellata</taxon>
        <taxon>Craspedida</taxon>
        <taxon>Salpingoecidae</taxon>
        <taxon>Salpingoeca</taxon>
    </lineage>
</organism>
<accession>F2TWF7</accession>
<dbReference type="InParanoid" id="F2TWF7"/>
<feature type="region of interest" description="Disordered" evidence="1">
    <location>
        <begin position="192"/>
        <end position="219"/>
    </location>
</feature>
<dbReference type="AlphaFoldDB" id="F2TWF7"/>
<name>F2TWF7_SALR5</name>
<proteinExistence type="predicted"/>
<gene>
    <name evidence="2" type="ORF">PTSG_00423</name>
</gene>
<keyword evidence="3" id="KW-1185">Reference proteome</keyword>
<feature type="compositionally biased region" description="Low complexity" evidence="1">
    <location>
        <begin position="206"/>
        <end position="219"/>
    </location>
</feature>